<keyword evidence="4" id="KW-0677">Repeat</keyword>
<dbReference type="InterPro" id="IPR001680">
    <property type="entry name" value="WD40_rpt"/>
</dbReference>
<dbReference type="GO" id="GO:0003743">
    <property type="term" value="F:translation initiation factor activity"/>
    <property type="evidence" value="ECO:0007669"/>
    <property type="project" value="UniProtKB-KW"/>
</dbReference>
<dbReference type="Gene3D" id="2.130.10.10">
    <property type="entry name" value="YVTN repeat-like/Quinoprotein amine dehydrogenase"/>
    <property type="match status" value="1"/>
</dbReference>
<organism evidence="9 10">
    <name type="scientific">Anaeramoeba flamelloides</name>
    <dbReference type="NCBI Taxonomy" id="1746091"/>
    <lineage>
        <taxon>Eukaryota</taxon>
        <taxon>Metamonada</taxon>
        <taxon>Anaeramoebidae</taxon>
        <taxon>Anaeramoeba</taxon>
    </lineage>
</organism>
<comment type="similarity">
    <text evidence="6">Belongs to the WD repeat STRAP family.</text>
</comment>
<evidence type="ECO:0000256" key="1">
    <source>
        <dbReference type="ARBA" id="ARBA00022490"/>
    </source>
</evidence>
<protein>
    <recommendedName>
        <fullName evidence="7">Serine-threonine kinase receptor-associated protein</fullName>
    </recommendedName>
</protein>
<evidence type="ECO:0000256" key="4">
    <source>
        <dbReference type="ARBA" id="ARBA00022737"/>
    </source>
</evidence>
<sequence length="327" mass="37350">MTERIKTKKLQEYERSITYIKFRKDGERFFTASWIPKILEWDFETGQVLQEFNDRGRINEFDLTKNHKYLITVSAVRNCTLWNTFKGEQVNQIKFDDIPVSVKFSYGEKLFMVATRSIHRKASKIHIFKFDPTIGVLPQDSLKVIEVPEKKRPTSVRWGNLNKTIIGGCVDGYIRVWKVSNGELVKEKCVHEDIITSISFSADHTHFITASADCTAKIIDEKTLDILKVYESDRSLNTAEICPRGNLVVCAGGQRSEQVAQSADEGKFTILYFDKIQGELIGSTQTHYSSVHSIAFHPTENSFISGCHQGDISIHYLDNELIQNSLL</sequence>
<dbReference type="PROSITE" id="PS50082">
    <property type="entry name" value="WD_REPEATS_2"/>
    <property type="match status" value="1"/>
</dbReference>
<comment type="caution">
    <text evidence="9">The sequence shown here is derived from an EMBL/GenBank/DDBJ whole genome shotgun (WGS) entry which is preliminary data.</text>
</comment>
<feature type="repeat" description="WD" evidence="8">
    <location>
        <begin position="154"/>
        <end position="187"/>
    </location>
</feature>
<evidence type="ECO:0000256" key="6">
    <source>
        <dbReference type="ARBA" id="ARBA00038394"/>
    </source>
</evidence>
<dbReference type="SUPFAM" id="SSF50978">
    <property type="entry name" value="WD40 repeat-like"/>
    <property type="match status" value="1"/>
</dbReference>
<dbReference type="PANTHER" id="PTHR19877">
    <property type="entry name" value="EUKARYOTIC TRANSLATION INITIATION FACTOR 3 SUBUNIT I"/>
    <property type="match status" value="1"/>
</dbReference>
<keyword evidence="3 8" id="KW-0853">WD repeat</keyword>
<dbReference type="SMART" id="SM00320">
    <property type="entry name" value="WD40"/>
    <property type="match status" value="5"/>
</dbReference>
<proteinExistence type="inferred from homology"/>
<dbReference type="Pfam" id="PF24805">
    <property type="entry name" value="EIF3I"/>
    <property type="match status" value="1"/>
</dbReference>
<evidence type="ECO:0000256" key="8">
    <source>
        <dbReference type="PROSITE-ProRule" id="PRU00221"/>
    </source>
</evidence>
<name>A0AAV7YTS1_9EUKA</name>
<evidence type="ECO:0000256" key="3">
    <source>
        <dbReference type="ARBA" id="ARBA00022574"/>
    </source>
</evidence>
<evidence type="ECO:0000256" key="7">
    <source>
        <dbReference type="ARBA" id="ARBA00040390"/>
    </source>
</evidence>
<keyword evidence="2 9" id="KW-0396">Initiation factor</keyword>
<dbReference type="InterPro" id="IPR027525">
    <property type="entry name" value="eIF3i"/>
</dbReference>
<dbReference type="AlphaFoldDB" id="A0AAV7YTS1"/>
<dbReference type="GO" id="GO:0071541">
    <property type="term" value="C:eukaryotic translation initiation factor 3 complex, eIF3m"/>
    <property type="evidence" value="ECO:0007669"/>
    <property type="project" value="TreeGrafter"/>
</dbReference>
<dbReference type="Proteomes" id="UP001146793">
    <property type="component" value="Unassembled WGS sequence"/>
</dbReference>
<evidence type="ECO:0000313" key="9">
    <source>
        <dbReference type="EMBL" id="KAJ3431088.1"/>
    </source>
</evidence>
<accession>A0AAV7YTS1</accession>
<dbReference type="InterPro" id="IPR015943">
    <property type="entry name" value="WD40/YVTN_repeat-like_dom_sf"/>
</dbReference>
<dbReference type="GO" id="GO:0003723">
    <property type="term" value="F:RNA binding"/>
    <property type="evidence" value="ECO:0007669"/>
    <property type="project" value="TreeGrafter"/>
</dbReference>
<evidence type="ECO:0000256" key="5">
    <source>
        <dbReference type="ARBA" id="ARBA00022917"/>
    </source>
</evidence>
<evidence type="ECO:0000313" key="10">
    <source>
        <dbReference type="Proteomes" id="UP001146793"/>
    </source>
</evidence>
<reference evidence="9" key="1">
    <citation type="submission" date="2022-08" db="EMBL/GenBank/DDBJ databases">
        <title>Novel sulphate-reducing endosymbionts in the free-living metamonad Anaeramoeba.</title>
        <authorList>
            <person name="Jerlstrom-Hultqvist J."/>
            <person name="Cepicka I."/>
            <person name="Gallot-Lavallee L."/>
            <person name="Salas-Leiva D."/>
            <person name="Curtis B.A."/>
            <person name="Zahonova K."/>
            <person name="Pipaliya S."/>
            <person name="Dacks J."/>
            <person name="Roger A.J."/>
        </authorList>
    </citation>
    <scope>NUCLEOTIDE SEQUENCE</scope>
    <source>
        <strain evidence="9">Busselton2</strain>
    </source>
</reference>
<dbReference type="InterPro" id="IPR036322">
    <property type="entry name" value="WD40_repeat_dom_sf"/>
</dbReference>
<keyword evidence="5" id="KW-0648">Protein biosynthesis</keyword>
<gene>
    <name evidence="9" type="ORF">M0812_02764</name>
</gene>
<keyword evidence="1" id="KW-0963">Cytoplasm</keyword>
<dbReference type="EMBL" id="JANTQA010000048">
    <property type="protein sequence ID" value="KAJ3431088.1"/>
    <property type="molecule type" value="Genomic_DNA"/>
</dbReference>
<evidence type="ECO:0000256" key="2">
    <source>
        <dbReference type="ARBA" id="ARBA00022540"/>
    </source>
</evidence>
<dbReference type="GO" id="GO:0002183">
    <property type="term" value="P:cytoplasmic translational initiation"/>
    <property type="evidence" value="ECO:0007669"/>
    <property type="project" value="TreeGrafter"/>
</dbReference>
<dbReference type="PANTHER" id="PTHR19877:SF1">
    <property type="entry name" value="EUKARYOTIC TRANSLATION INITIATION FACTOR 3 SUBUNIT I"/>
    <property type="match status" value="1"/>
</dbReference>